<reference evidence="2 3" key="1">
    <citation type="submission" date="2024-09" db="EMBL/GenBank/DDBJ databases">
        <authorList>
            <person name="Lee S.D."/>
        </authorList>
    </citation>
    <scope>NUCLEOTIDE SEQUENCE [LARGE SCALE GENOMIC DNA]</scope>
    <source>
        <strain evidence="2 3">N8-3</strain>
    </source>
</reference>
<proteinExistence type="predicted"/>
<feature type="chain" id="PRO_5046162512" description="Peptidase inhibitor family I36" evidence="1">
    <location>
        <begin position="34"/>
        <end position="171"/>
    </location>
</feature>
<evidence type="ECO:0008006" key="4">
    <source>
        <dbReference type="Google" id="ProtNLM"/>
    </source>
</evidence>
<comment type="caution">
    <text evidence="2">The sequence shown here is derived from an EMBL/GenBank/DDBJ whole genome shotgun (WGS) entry which is preliminary data.</text>
</comment>
<accession>A0ABV6VZA9</accession>
<keyword evidence="3" id="KW-1185">Reference proteome</keyword>
<protein>
    <recommendedName>
        <fullName evidence="4">Peptidase inhibitor family I36</fullName>
    </recommendedName>
</protein>
<sequence>MGASRILSRTVVGAVALGLAVTGLVATAGSASADSYETKSTNCSWTDGSAGLELYYNSNEGGAAAFMCSDVYDYAGYVYSPNGAVADHVTYVFSSKYAGSAGNGVALKNNAASAEAQWGAFSGNIPGYYMVYYNSGYAGHSQYFGALDNGGAPANLDSTLKNNEASQRAFA</sequence>
<dbReference type="Proteomes" id="UP001592531">
    <property type="component" value="Unassembled WGS sequence"/>
</dbReference>
<dbReference type="EMBL" id="JBHFAB010000015">
    <property type="protein sequence ID" value="MFC1419089.1"/>
    <property type="molecule type" value="Genomic_DNA"/>
</dbReference>
<evidence type="ECO:0000313" key="2">
    <source>
        <dbReference type="EMBL" id="MFC1419089.1"/>
    </source>
</evidence>
<evidence type="ECO:0000313" key="3">
    <source>
        <dbReference type="Proteomes" id="UP001592531"/>
    </source>
</evidence>
<feature type="signal peptide" evidence="1">
    <location>
        <begin position="1"/>
        <end position="33"/>
    </location>
</feature>
<organism evidence="2 3">
    <name type="scientific">Streptacidiphilus cavernicola</name>
    <dbReference type="NCBI Taxonomy" id="3342716"/>
    <lineage>
        <taxon>Bacteria</taxon>
        <taxon>Bacillati</taxon>
        <taxon>Actinomycetota</taxon>
        <taxon>Actinomycetes</taxon>
        <taxon>Kitasatosporales</taxon>
        <taxon>Streptomycetaceae</taxon>
        <taxon>Streptacidiphilus</taxon>
    </lineage>
</organism>
<keyword evidence="1" id="KW-0732">Signal</keyword>
<dbReference type="RefSeq" id="WP_380538036.1">
    <property type="nucleotide sequence ID" value="NZ_JBHFAB010000015.1"/>
</dbReference>
<gene>
    <name evidence="2" type="ORF">ACEZDE_20990</name>
</gene>
<evidence type="ECO:0000256" key="1">
    <source>
        <dbReference type="SAM" id="SignalP"/>
    </source>
</evidence>
<name>A0ABV6VZA9_9ACTN</name>